<comment type="similarity">
    <text evidence="1">Belongs to the GST superfamily.</text>
</comment>
<dbReference type="EMBL" id="CP060790">
    <property type="protein sequence ID" value="QNP59708.1"/>
    <property type="molecule type" value="Genomic_DNA"/>
</dbReference>
<dbReference type="Pfam" id="PF00043">
    <property type="entry name" value="GST_C"/>
    <property type="match status" value="1"/>
</dbReference>
<dbReference type="SUPFAM" id="SSF47616">
    <property type="entry name" value="GST C-terminal domain-like"/>
    <property type="match status" value="1"/>
</dbReference>
<evidence type="ECO:0000259" key="3">
    <source>
        <dbReference type="PROSITE" id="PS50405"/>
    </source>
</evidence>
<sequence>MIDLYYWPTPNGWKISIMLEECGLPYRCIPVNIGQGDQFKPEFLAISPNNRMPAIVDPDPPGGGAPVALFESGAILAYLAEKTGRFWPTDLRGRYQVMQWLMWQMGGLGPMSGQNGHFRNYAPEKVPYAIDRYGREVNRLYGVLDGQLGRTQAFVAGAEYSIADMAILPWMRLHEAYEISLAEFPHVQRWMDTLMARPAVQRGLALLKDQRRTMTDEQRKVLFGQTAESVRASALAQQ</sequence>
<dbReference type="KEGG" id="amon:H9L24_01490"/>
<feature type="domain" description="GST N-terminal" evidence="2">
    <location>
        <begin position="1"/>
        <end position="87"/>
    </location>
</feature>
<dbReference type="GO" id="GO:0016740">
    <property type="term" value="F:transferase activity"/>
    <property type="evidence" value="ECO:0007669"/>
    <property type="project" value="UniProtKB-KW"/>
</dbReference>
<name>A0A7H0HGP2_9BURK</name>
<dbReference type="InterPro" id="IPR036282">
    <property type="entry name" value="Glutathione-S-Trfase_C_sf"/>
</dbReference>
<dbReference type="RefSeq" id="WP_187736690.1">
    <property type="nucleotide sequence ID" value="NZ_CP060790.1"/>
</dbReference>
<dbReference type="PANTHER" id="PTHR44051:SF19">
    <property type="entry name" value="DISULFIDE-BOND OXIDOREDUCTASE YFCG"/>
    <property type="match status" value="1"/>
</dbReference>
<dbReference type="Pfam" id="PF02798">
    <property type="entry name" value="GST_N"/>
    <property type="match status" value="1"/>
</dbReference>
<dbReference type="InterPro" id="IPR004046">
    <property type="entry name" value="GST_C"/>
</dbReference>
<gene>
    <name evidence="4" type="ORF">H9L24_01490</name>
</gene>
<dbReference type="PROSITE" id="PS50404">
    <property type="entry name" value="GST_NTER"/>
    <property type="match status" value="1"/>
</dbReference>
<dbReference type="Proteomes" id="UP000516057">
    <property type="component" value="Chromosome"/>
</dbReference>
<dbReference type="InterPro" id="IPR040079">
    <property type="entry name" value="Glutathione_S-Trfase"/>
</dbReference>
<organism evidence="4 5">
    <name type="scientific">Paenacidovorax monticola</name>
    <dbReference type="NCBI Taxonomy" id="1926868"/>
    <lineage>
        <taxon>Bacteria</taxon>
        <taxon>Pseudomonadati</taxon>
        <taxon>Pseudomonadota</taxon>
        <taxon>Betaproteobacteria</taxon>
        <taxon>Burkholderiales</taxon>
        <taxon>Comamonadaceae</taxon>
        <taxon>Paenacidovorax</taxon>
    </lineage>
</organism>
<dbReference type="SFLD" id="SFLDG00358">
    <property type="entry name" value="Main_(cytGST)"/>
    <property type="match status" value="1"/>
</dbReference>
<accession>A0A7H0HGP2</accession>
<dbReference type="CDD" id="cd03048">
    <property type="entry name" value="GST_N_Ure2p_like"/>
    <property type="match status" value="1"/>
</dbReference>
<evidence type="ECO:0000256" key="1">
    <source>
        <dbReference type="RuleBase" id="RU003494"/>
    </source>
</evidence>
<dbReference type="PANTHER" id="PTHR44051">
    <property type="entry name" value="GLUTATHIONE S-TRANSFERASE-RELATED"/>
    <property type="match status" value="1"/>
</dbReference>
<feature type="domain" description="GST C-terminal" evidence="3">
    <location>
        <begin position="90"/>
        <end position="215"/>
    </location>
</feature>
<keyword evidence="5" id="KW-1185">Reference proteome</keyword>
<dbReference type="Gene3D" id="1.20.1050.10">
    <property type="match status" value="1"/>
</dbReference>
<dbReference type="InterPro" id="IPR010987">
    <property type="entry name" value="Glutathione-S-Trfase_C-like"/>
</dbReference>
<evidence type="ECO:0000313" key="4">
    <source>
        <dbReference type="EMBL" id="QNP59708.1"/>
    </source>
</evidence>
<protein>
    <submittedName>
        <fullName evidence="4">Glutathione S-transferase N-terminal domain-containing protein</fullName>
    </submittedName>
</protein>
<dbReference type="PROSITE" id="PS50405">
    <property type="entry name" value="GST_CTER"/>
    <property type="match status" value="1"/>
</dbReference>
<dbReference type="Gene3D" id="3.40.30.10">
    <property type="entry name" value="Glutaredoxin"/>
    <property type="match status" value="1"/>
</dbReference>
<evidence type="ECO:0000259" key="2">
    <source>
        <dbReference type="PROSITE" id="PS50404"/>
    </source>
</evidence>
<reference evidence="4 5" key="1">
    <citation type="submission" date="2020-08" db="EMBL/GenBank/DDBJ databases">
        <title>Genome sequence of Acidovorax monticola KACC 19171T.</title>
        <authorList>
            <person name="Hyun D.-W."/>
            <person name="Bae J.-W."/>
        </authorList>
    </citation>
    <scope>NUCLEOTIDE SEQUENCE [LARGE SCALE GENOMIC DNA]</scope>
    <source>
        <strain evidence="4 5">KACC 19171</strain>
    </source>
</reference>
<dbReference type="CDD" id="cd10291">
    <property type="entry name" value="GST_C_YfcG_like"/>
    <property type="match status" value="1"/>
</dbReference>
<proteinExistence type="inferred from homology"/>
<dbReference type="FunFam" id="3.40.30.10:FF:000046">
    <property type="entry name" value="GSH-dependent disulfide bond oxidoreductase"/>
    <property type="match status" value="1"/>
</dbReference>
<keyword evidence="4" id="KW-0808">Transferase</keyword>
<dbReference type="SUPFAM" id="SSF52833">
    <property type="entry name" value="Thioredoxin-like"/>
    <property type="match status" value="1"/>
</dbReference>
<dbReference type="SFLD" id="SFLDS00019">
    <property type="entry name" value="Glutathione_Transferase_(cytos"/>
    <property type="match status" value="1"/>
</dbReference>
<dbReference type="SFLD" id="SFLDG01151">
    <property type="entry name" value="Main.2:_Nu-like"/>
    <property type="match status" value="1"/>
</dbReference>
<dbReference type="AlphaFoldDB" id="A0A7H0HGP2"/>
<dbReference type="InterPro" id="IPR004045">
    <property type="entry name" value="Glutathione_S-Trfase_N"/>
</dbReference>
<evidence type="ECO:0000313" key="5">
    <source>
        <dbReference type="Proteomes" id="UP000516057"/>
    </source>
</evidence>
<dbReference type="InterPro" id="IPR036249">
    <property type="entry name" value="Thioredoxin-like_sf"/>
</dbReference>